<dbReference type="InterPro" id="IPR012442">
    <property type="entry name" value="DUF1645_plant"/>
</dbReference>
<evidence type="ECO:0000313" key="1">
    <source>
        <dbReference type="EMBL" id="KAK8491654.1"/>
    </source>
</evidence>
<dbReference type="PANTHER" id="PTHR33095">
    <property type="entry name" value="OS07G0619500 PROTEIN"/>
    <property type="match status" value="1"/>
</dbReference>
<dbReference type="Pfam" id="PF07816">
    <property type="entry name" value="DUF1645"/>
    <property type="match status" value="1"/>
</dbReference>
<name>A0ABR2AES9_9ROSI</name>
<dbReference type="Proteomes" id="UP001472677">
    <property type="component" value="Unassembled WGS sequence"/>
</dbReference>
<accession>A0ABR2AES9</accession>
<protein>
    <submittedName>
        <fullName evidence="1">Uncharacterized protein</fullName>
    </submittedName>
</protein>
<organism evidence="1 2">
    <name type="scientific">Hibiscus sabdariffa</name>
    <name type="common">roselle</name>
    <dbReference type="NCBI Taxonomy" id="183260"/>
    <lineage>
        <taxon>Eukaryota</taxon>
        <taxon>Viridiplantae</taxon>
        <taxon>Streptophyta</taxon>
        <taxon>Embryophyta</taxon>
        <taxon>Tracheophyta</taxon>
        <taxon>Spermatophyta</taxon>
        <taxon>Magnoliopsida</taxon>
        <taxon>eudicotyledons</taxon>
        <taxon>Gunneridae</taxon>
        <taxon>Pentapetalae</taxon>
        <taxon>rosids</taxon>
        <taxon>malvids</taxon>
        <taxon>Malvales</taxon>
        <taxon>Malvaceae</taxon>
        <taxon>Malvoideae</taxon>
        <taxon>Hibiscus</taxon>
    </lineage>
</organism>
<evidence type="ECO:0000313" key="2">
    <source>
        <dbReference type="Proteomes" id="UP001472677"/>
    </source>
</evidence>
<dbReference type="PANTHER" id="PTHR33095:SF101">
    <property type="entry name" value="DUF1645 DOMAIN-CONTAINING PROTEIN"/>
    <property type="match status" value="1"/>
</dbReference>
<sequence length="253" mass="28175">MIRKFQIQNDSSELSFCPSFSIYSSDNNKLVEIAATVSRDIKSYAVPDDEEFEFANNLCENPGTFSSFPIFNHGDGGYEDDGVEEAIGIPLRKLFIGDGDILSSSSSEADELEGLPTDMYCVWKPKQSAESSPSRCKKSKSTGSSSSKRWRFIKDFLKRSNSDGNVSSSSSLFLNFDKSEEKVSGKTTKTTTMMKKKKSEGDVIKATKMKRAEKSSAKEGYNVRNMALKGGQKRRTYLPYKRDLVGIFANVKI</sequence>
<comment type="caution">
    <text evidence="1">The sequence shown here is derived from an EMBL/GenBank/DDBJ whole genome shotgun (WGS) entry which is preliminary data.</text>
</comment>
<reference evidence="1 2" key="1">
    <citation type="journal article" date="2024" name="G3 (Bethesda)">
        <title>Genome assembly of Hibiscus sabdariffa L. provides insights into metabolisms of medicinal natural products.</title>
        <authorList>
            <person name="Kim T."/>
        </authorList>
    </citation>
    <scope>NUCLEOTIDE SEQUENCE [LARGE SCALE GENOMIC DNA]</scope>
    <source>
        <strain evidence="1">TK-2024</strain>
        <tissue evidence="1">Old leaves</tissue>
    </source>
</reference>
<dbReference type="EMBL" id="JBBPBM010000778">
    <property type="protein sequence ID" value="KAK8491654.1"/>
    <property type="molecule type" value="Genomic_DNA"/>
</dbReference>
<proteinExistence type="predicted"/>
<keyword evidence="2" id="KW-1185">Reference proteome</keyword>
<gene>
    <name evidence="1" type="ORF">V6N12_019565</name>
</gene>